<evidence type="ECO:0000313" key="2">
    <source>
        <dbReference type="EMBL" id="KAJ3438134.1"/>
    </source>
</evidence>
<organism evidence="2 3">
    <name type="scientific">Anaeramoeba flamelloides</name>
    <dbReference type="NCBI Taxonomy" id="1746091"/>
    <lineage>
        <taxon>Eukaryota</taxon>
        <taxon>Metamonada</taxon>
        <taxon>Anaeramoebidae</taxon>
        <taxon>Anaeramoeba</taxon>
    </lineage>
</organism>
<protein>
    <submittedName>
        <fullName evidence="2">Splicing factor u2af 65 kDa subunit</fullName>
    </submittedName>
</protein>
<feature type="compositionally biased region" description="Polar residues" evidence="1">
    <location>
        <begin position="308"/>
        <end position="329"/>
    </location>
</feature>
<feature type="compositionally biased region" description="Polar residues" evidence="1">
    <location>
        <begin position="46"/>
        <end position="57"/>
    </location>
</feature>
<feature type="compositionally biased region" description="Low complexity" evidence="1">
    <location>
        <begin position="68"/>
        <end position="77"/>
    </location>
</feature>
<feature type="compositionally biased region" description="Basic and acidic residues" evidence="1">
    <location>
        <begin position="9"/>
        <end position="28"/>
    </location>
</feature>
<evidence type="ECO:0000256" key="1">
    <source>
        <dbReference type="SAM" id="MobiDB-lite"/>
    </source>
</evidence>
<feature type="compositionally biased region" description="Basic and acidic residues" evidence="1">
    <location>
        <begin position="335"/>
        <end position="355"/>
    </location>
</feature>
<feature type="region of interest" description="Disordered" evidence="1">
    <location>
        <begin position="289"/>
        <end position="355"/>
    </location>
</feature>
<dbReference type="EMBL" id="JANTQA010000033">
    <property type="protein sequence ID" value="KAJ3438134.1"/>
    <property type="molecule type" value="Genomic_DNA"/>
</dbReference>
<dbReference type="InterPro" id="IPR011989">
    <property type="entry name" value="ARM-like"/>
</dbReference>
<dbReference type="SUPFAM" id="SSF48371">
    <property type="entry name" value="ARM repeat"/>
    <property type="match status" value="1"/>
</dbReference>
<feature type="compositionally biased region" description="Basic and acidic residues" evidence="1">
    <location>
        <begin position="139"/>
        <end position="150"/>
    </location>
</feature>
<feature type="compositionally biased region" description="Basic and acidic residues" evidence="1">
    <location>
        <begin position="159"/>
        <end position="191"/>
    </location>
</feature>
<dbReference type="InterPro" id="IPR016024">
    <property type="entry name" value="ARM-type_fold"/>
</dbReference>
<feature type="compositionally biased region" description="Basic residues" evidence="1">
    <location>
        <begin position="92"/>
        <end position="103"/>
    </location>
</feature>
<comment type="caution">
    <text evidence="2">The sequence shown here is derived from an EMBL/GenBank/DDBJ whole genome shotgun (WGS) entry which is preliminary data.</text>
</comment>
<dbReference type="Gene3D" id="1.25.10.10">
    <property type="entry name" value="Leucine-rich Repeat Variant"/>
    <property type="match status" value="1"/>
</dbReference>
<feature type="region of interest" description="Disordered" evidence="1">
    <location>
        <begin position="1"/>
        <end position="211"/>
    </location>
</feature>
<proteinExistence type="predicted"/>
<accession>A0AAV7Z8G8</accession>
<dbReference type="AlphaFoldDB" id="A0AAV7Z8G8"/>
<feature type="compositionally biased region" description="Basic residues" evidence="1">
    <location>
        <begin position="29"/>
        <end position="43"/>
    </location>
</feature>
<feature type="compositionally biased region" description="Low complexity" evidence="1">
    <location>
        <begin position="289"/>
        <end position="307"/>
    </location>
</feature>
<reference evidence="2" key="1">
    <citation type="submission" date="2022-08" db="EMBL/GenBank/DDBJ databases">
        <title>Novel sulphate-reducing endosymbionts in the free-living metamonad Anaeramoeba.</title>
        <authorList>
            <person name="Jerlstrom-Hultqvist J."/>
            <person name="Cepicka I."/>
            <person name="Gallot-Lavallee L."/>
            <person name="Salas-Leiva D."/>
            <person name="Curtis B.A."/>
            <person name="Zahonova K."/>
            <person name="Pipaliya S."/>
            <person name="Dacks J."/>
            <person name="Roger A.J."/>
        </authorList>
    </citation>
    <scope>NUCLEOTIDE SEQUENCE</scope>
    <source>
        <strain evidence="2">Busselton2</strain>
    </source>
</reference>
<dbReference type="Proteomes" id="UP001146793">
    <property type="component" value="Unassembled WGS sequence"/>
</dbReference>
<feature type="compositionally biased region" description="Basic residues" evidence="1">
    <location>
        <begin position="117"/>
        <end position="138"/>
    </location>
</feature>
<gene>
    <name evidence="2" type="ORF">M0812_17314</name>
</gene>
<evidence type="ECO:0000313" key="3">
    <source>
        <dbReference type="Proteomes" id="UP001146793"/>
    </source>
</evidence>
<feature type="compositionally biased region" description="Basic and acidic residues" evidence="1">
    <location>
        <begin position="199"/>
        <end position="210"/>
    </location>
</feature>
<sequence length="599" mass="71624">MKQNNHKNPQQEKNENNEIHNSKLLKSEKVKKKDSRRHSRRLSKGLQKSQQYRSFSLENDPSEKNNNKESNNNNPKNTSQILDNDKEDKLKIKTPKSQKKRKQTRDSNKKNSSTQNQKKRYKNKNQKKKLKKRAKSVPRKIEEKNSLLKLEKRKRKREREREREKEKEKEREMEMERERERERGMERERERGRKRGKRRVEERERDQEKKNIHKVKIQLKQAKEKDQNKYNYQNKENSNEKIILLNLSISPQMEKNKAQQNIQPKNEINNQLNGLNFTIFDIDPQLFNSNKNSNTSTNTTNRTNNWNEFQNEPKLNSTKPNNLTLNNETKNGRNILEEKNENVNDQKKEKPEKSRFNQTKQVIGYLLNCLETGENIERTILMLKTLSNSKKNIIWDNYFSPILKKIFQGLHKDLITRNHVKGLLKELIKNQPDYFETNTKSVIIDFVEPFRTTSRFLVQTLAPIISWLIPVLNHKIVIHQIIKYKKYIGNPDSNNNTKKINLKEREIKIKILQTLINFLKYGSQTIKKKYLLNDLETIVRWLKELINHNSVEVRRTIVSCIANFSFSFGNDFDKNYLFENFSDYEIKLISIYKSEKGLK</sequence>
<name>A0AAV7Z8G8_9EUKA</name>